<dbReference type="PANTHER" id="PTHR35007:SF1">
    <property type="entry name" value="PILUS ASSEMBLY PROTEIN"/>
    <property type="match status" value="1"/>
</dbReference>
<dbReference type="Proteomes" id="UP000325811">
    <property type="component" value="Chromosome I"/>
</dbReference>
<reference evidence="9 10" key="1">
    <citation type="submission" date="2019-08" db="EMBL/GenBank/DDBJ databases">
        <authorList>
            <person name="Herpell B J."/>
        </authorList>
    </citation>
    <scope>NUCLEOTIDE SEQUENCE [LARGE SCALE GENOMIC DNA]</scope>
    <source>
        <strain evidence="10">Msb3</strain>
    </source>
</reference>
<dbReference type="AlphaFoldDB" id="A0A5Q4ZCJ1"/>
<evidence type="ECO:0000256" key="6">
    <source>
        <dbReference type="SAM" id="Coils"/>
    </source>
</evidence>
<evidence type="ECO:0000256" key="5">
    <source>
        <dbReference type="ARBA" id="ARBA00023136"/>
    </source>
</evidence>
<dbReference type="KEGG" id="pdio:PDMSB3_1720"/>
<dbReference type="RefSeq" id="WP_165185661.1">
    <property type="nucleotide sequence ID" value="NZ_LR699553.1"/>
</dbReference>
<sequence length="382" mass="39723">MSSAVLVFAALALLCAALALLLWQRSAQRKGQVSAERYIDSRVASSGGGAFGAASAMPAGAGVVGGGAGCVGGGAGGGAGGVGSGPGGVGGVGSVGSGPASGARATPARATTHAVIAPQAPPADAGWLAYWRYLRARARFMVRHALARAGIANAKGPAVLAGTLVLLLCGWAALVGGALAAGVALCACVMFFYFLLTLRVNKRRQQIVRQLPLFLDGIVRLITLGNSVPAAFQAALQTTEAPLRECLDYVSRMLRTGVEIDRALSQVALIYGVRELELVGAVLRLSVKYGGRADVMLERMASFMRDLEHAERELVAMSAETRLSSWVLAMLPVGIGGFLILSNPKYFASMWFDPTGRQLVYLAFALQLGGAYLLYRLANLRN</sequence>
<gene>
    <name evidence="9" type="ORF">PDMSB3_1720</name>
</gene>
<feature type="transmembrane region" description="Helical" evidence="7">
    <location>
        <begin position="326"/>
        <end position="347"/>
    </location>
</feature>
<evidence type="ECO:0000256" key="7">
    <source>
        <dbReference type="SAM" id="Phobius"/>
    </source>
</evidence>
<comment type="subcellular location">
    <subcellularLocation>
        <location evidence="1">Cell membrane</location>
        <topology evidence="1">Multi-pass membrane protein</topology>
    </subcellularLocation>
</comment>
<protein>
    <submittedName>
        <fullName evidence="9">Putative tight adherence TadB related transmembrane protein</fullName>
    </submittedName>
</protein>
<dbReference type="PANTHER" id="PTHR35007">
    <property type="entry name" value="INTEGRAL MEMBRANE PROTEIN-RELATED"/>
    <property type="match status" value="1"/>
</dbReference>
<evidence type="ECO:0000256" key="1">
    <source>
        <dbReference type="ARBA" id="ARBA00004651"/>
    </source>
</evidence>
<proteinExistence type="predicted"/>
<keyword evidence="4 7" id="KW-1133">Transmembrane helix</keyword>
<accession>A0A5Q4ZCJ1</accession>
<keyword evidence="3 7" id="KW-0812">Transmembrane</keyword>
<evidence type="ECO:0000313" key="10">
    <source>
        <dbReference type="Proteomes" id="UP000325811"/>
    </source>
</evidence>
<keyword evidence="10" id="KW-1185">Reference proteome</keyword>
<evidence type="ECO:0000259" key="8">
    <source>
        <dbReference type="Pfam" id="PF00482"/>
    </source>
</evidence>
<evidence type="ECO:0000256" key="3">
    <source>
        <dbReference type="ARBA" id="ARBA00022692"/>
    </source>
</evidence>
<evidence type="ECO:0000256" key="4">
    <source>
        <dbReference type="ARBA" id="ARBA00022989"/>
    </source>
</evidence>
<evidence type="ECO:0000256" key="2">
    <source>
        <dbReference type="ARBA" id="ARBA00022475"/>
    </source>
</evidence>
<keyword evidence="5 7" id="KW-0472">Membrane</keyword>
<evidence type="ECO:0000313" key="9">
    <source>
        <dbReference type="EMBL" id="VVD28176.1"/>
    </source>
</evidence>
<dbReference type="EMBL" id="LR699553">
    <property type="protein sequence ID" value="VVD28176.1"/>
    <property type="molecule type" value="Genomic_DNA"/>
</dbReference>
<keyword evidence="2" id="KW-1003">Cell membrane</keyword>
<dbReference type="Pfam" id="PF00482">
    <property type="entry name" value="T2SSF"/>
    <property type="match status" value="1"/>
</dbReference>
<feature type="transmembrane region" description="Helical" evidence="7">
    <location>
        <begin position="359"/>
        <end position="378"/>
    </location>
</feature>
<name>A0A5Q4ZCJ1_9BURK</name>
<dbReference type="InterPro" id="IPR018076">
    <property type="entry name" value="T2SS_GspF_dom"/>
</dbReference>
<keyword evidence="6" id="KW-0175">Coiled coil</keyword>
<feature type="coiled-coil region" evidence="6">
    <location>
        <begin position="293"/>
        <end position="320"/>
    </location>
</feature>
<organism evidence="9 10">
    <name type="scientific">Paraburkholderia dioscoreae</name>
    <dbReference type="NCBI Taxonomy" id="2604047"/>
    <lineage>
        <taxon>Bacteria</taxon>
        <taxon>Pseudomonadati</taxon>
        <taxon>Pseudomonadota</taxon>
        <taxon>Betaproteobacteria</taxon>
        <taxon>Burkholderiales</taxon>
        <taxon>Burkholderiaceae</taxon>
        <taxon>Paraburkholderia</taxon>
    </lineage>
</organism>
<feature type="transmembrane region" description="Helical" evidence="7">
    <location>
        <begin position="171"/>
        <end position="196"/>
    </location>
</feature>
<feature type="domain" description="Type II secretion system protein GspF" evidence="8">
    <location>
        <begin position="214"/>
        <end position="340"/>
    </location>
</feature>
<dbReference type="GO" id="GO:0005886">
    <property type="term" value="C:plasma membrane"/>
    <property type="evidence" value="ECO:0007669"/>
    <property type="project" value="UniProtKB-SubCell"/>
</dbReference>